<feature type="transmembrane region" description="Helical" evidence="2">
    <location>
        <begin position="43"/>
        <end position="63"/>
    </location>
</feature>
<reference evidence="3" key="1">
    <citation type="submission" date="2022-10" db="EMBL/GenBank/DDBJ databases">
        <title>Novel sulphate-reducing endosymbionts in the free-living metamonad Anaeramoeba.</title>
        <authorList>
            <person name="Jerlstrom-Hultqvist J."/>
            <person name="Cepicka I."/>
            <person name="Gallot-Lavallee L."/>
            <person name="Salas-Leiva D."/>
            <person name="Curtis B.A."/>
            <person name="Zahonova K."/>
            <person name="Pipaliya S."/>
            <person name="Dacks J."/>
            <person name="Roger A.J."/>
        </authorList>
    </citation>
    <scope>NUCLEOTIDE SEQUENCE</scope>
    <source>
        <strain evidence="3">BMAN</strain>
    </source>
</reference>
<dbReference type="Proteomes" id="UP001149090">
    <property type="component" value="Unassembled WGS sequence"/>
</dbReference>
<evidence type="ECO:0000313" key="3">
    <source>
        <dbReference type="EMBL" id="KAJ5073265.1"/>
    </source>
</evidence>
<evidence type="ECO:0000313" key="4">
    <source>
        <dbReference type="Proteomes" id="UP001149090"/>
    </source>
</evidence>
<keyword evidence="3" id="KW-0675">Receptor</keyword>
<name>A0A9Q0LLD0_ANAIG</name>
<dbReference type="AlphaFoldDB" id="A0A9Q0LLD0"/>
<feature type="transmembrane region" description="Helical" evidence="2">
    <location>
        <begin position="12"/>
        <end position="31"/>
    </location>
</feature>
<keyword evidence="4" id="KW-1185">Reference proteome</keyword>
<accession>A0A9Q0LLD0</accession>
<evidence type="ECO:0000256" key="2">
    <source>
        <dbReference type="SAM" id="Phobius"/>
    </source>
</evidence>
<feature type="region of interest" description="Disordered" evidence="1">
    <location>
        <begin position="153"/>
        <end position="173"/>
    </location>
</feature>
<organism evidence="3 4">
    <name type="scientific">Anaeramoeba ignava</name>
    <name type="common">Anaerobic marine amoeba</name>
    <dbReference type="NCBI Taxonomy" id="1746090"/>
    <lineage>
        <taxon>Eukaryota</taxon>
        <taxon>Metamonada</taxon>
        <taxon>Anaeramoebidae</taxon>
        <taxon>Anaeramoeba</taxon>
    </lineage>
</organism>
<keyword evidence="2" id="KW-0812">Transmembrane</keyword>
<proteinExistence type="predicted"/>
<comment type="caution">
    <text evidence="3">The sequence shown here is derived from an EMBL/GenBank/DDBJ whole genome shotgun (WGS) entry which is preliminary data.</text>
</comment>
<protein>
    <submittedName>
        <fullName evidence="3">G-protein coupled receptor 19-related</fullName>
    </submittedName>
</protein>
<keyword evidence="2" id="KW-1133">Transmembrane helix</keyword>
<evidence type="ECO:0000256" key="1">
    <source>
        <dbReference type="SAM" id="MobiDB-lite"/>
    </source>
</evidence>
<gene>
    <name evidence="3" type="ORF">M0811_08947</name>
</gene>
<dbReference type="EMBL" id="JAPDFW010000076">
    <property type="protein sequence ID" value="KAJ5073265.1"/>
    <property type="molecule type" value="Genomic_DNA"/>
</dbReference>
<keyword evidence="2" id="KW-0472">Membrane</keyword>
<dbReference type="OrthoDB" id="10624484at2759"/>
<feature type="transmembrane region" description="Helical" evidence="2">
    <location>
        <begin position="75"/>
        <end position="92"/>
    </location>
</feature>
<feature type="transmembrane region" description="Helical" evidence="2">
    <location>
        <begin position="112"/>
        <end position="133"/>
    </location>
</feature>
<sequence length="173" mass="19422">MIFVKNILQDKISVIFHCINFVSFVIAMAGLGSLDSTFTKYFVLYFFASIFAVGISIGMIILRALDKFKQVGRDLVNYSIIIVLSWNLLGANDVYSSLCISLGSQCKKSTKAYVLGVCLHFFSLVSLFLVNLYNQKLPSQGFEILESNITDQKETKRSTDPSVPYQLPTDQNF</sequence>